<proteinExistence type="predicted"/>
<dbReference type="STRING" id="211114.SAMN04489726_0626"/>
<dbReference type="NCBIfam" id="NF040657">
    <property type="entry name" value="immun_SitI3"/>
    <property type="match status" value="1"/>
</dbReference>
<dbReference type="RefSeq" id="WP_052407903.1">
    <property type="nucleotide sequence ID" value="NZ_JOEF01000025.1"/>
</dbReference>
<protein>
    <submittedName>
        <fullName evidence="1">Uncharacterized protein</fullName>
    </submittedName>
</protein>
<reference evidence="1 2" key="1">
    <citation type="submission" date="2016-10" db="EMBL/GenBank/DDBJ databases">
        <authorList>
            <person name="de Groot N.N."/>
        </authorList>
    </citation>
    <scope>NUCLEOTIDE SEQUENCE [LARGE SCALE GENOMIC DNA]</scope>
    <source>
        <strain evidence="1 2">DSM 44149</strain>
    </source>
</reference>
<organism evidence="1 2">
    <name type="scientific">Allokutzneria albata</name>
    <name type="common">Kibdelosporangium albatum</name>
    <dbReference type="NCBI Taxonomy" id="211114"/>
    <lineage>
        <taxon>Bacteria</taxon>
        <taxon>Bacillati</taxon>
        <taxon>Actinomycetota</taxon>
        <taxon>Actinomycetes</taxon>
        <taxon>Pseudonocardiales</taxon>
        <taxon>Pseudonocardiaceae</taxon>
        <taxon>Allokutzneria</taxon>
    </lineage>
</organism>
<name>A0A1G9RRD1_ALLAB</name>
<keyword evidence="2" id="KW-1185">Reference proteome</keyword>
<dbReference type="EMBL" id="LT629701">
    <property type="protein sequence ID" value="SDM25714.1"/>
    <property type="molecule type" value="Genomic_DNA"/>
</dbReference>
<accession>A0A1G9RRD1</accession>
<evidence type="ECO:0000313" key="2">
    <source>
        <dbReference type="Proteomes" id="UP000183376"/>
    </source>
</evidence>
<evidence type="ECO:0000313" key="1">
    <source>
        <dbReference type="EMBL" id="SDM25714.1"/>
    </source>
</evidence>
<gene>
    <name evidence="1" type="ORF">SAMN04489726_0626</name>
</gene>
<sequence length="158" mass="17985">MAISYRLQIATPMPSVEVARVLRDADLQTGLLDDAVPVEQILDEGVLSERGTWVRVTESKPKQWDPVVADLGFTPTASVTFRMGHSHPVHEQQDDMIALTAEVLNRVPGDAVLHFQFEVIWLLRRDGQLTLNERDDIWPPHRLALVDIPYRRETHAFD</sequence>
<dbReference type="AlphaFoldDB" id="A0A1G9RRD1"/>
<dbReference type="eggNOG" id="ENOG5033AG8">
    <property type="taxonomic scope" value="Bacteria"/>
</dbReference>
<dbReference type="Proteomes" id="UP000183376">
    <property type="component" value="Chromosome I"/>
</dbReference>
<dbReference type="InterPro" id="IPR049799">
    <property type="entry name" value="SitI3-like"/>
</dbReference>